<dbReference type="Gene3D" id="3.20.10.10">
    <property type="entry name" value="D-amino Acid Aminotransferase, subunit A, domain 2"/>
    <property type="match status" value="1"/>
</dbReference>
<dbReference type="Proteomes" id="UP000229362">
    <property type="component" value="Unassembled WGS sequence"/>
</dbReference>
<dbReference type="SUPFAM" id="SSF56752">
    <property type="entry name" value="D-aminoacid aminotransferase-like PLP-dependent enzymes"/>
    <property type="match status" value="1"/>
</dbReference>
<dbReference type="GO" id="GO:0003824">
    <property type="term" value="F:catalytic activity"/>
    <property type="evidence" value="ECO:0007669"/>
    <property type="project" value="InterPro"/>
</dbReference>
<gene>
    <name evidence="1" type="ORF">COU33_05145</name>
</gene>
<dbReference type="InterPro" id="IPR036038">
    <property type="entry name" value="Aminotransferase-like"/>
</dbReference>
<accession>A0A2M6VZT8</accession>
<dbReference type="InterPro" id="IPR043132">
    <property type="entry name" value="BCAT-like_C"/>
</dbReference>
<dbReference type="AlphaFoldDB" id="A0A2M6VZT8"/>
<dbReference type="EMBL" id="PFBZ01000222">
    <property type="protein sequence ID" value="PIT86073.1"/>
    <property type="molecule type" value="Genomic_DNA"/>
</dbReference>
<dbReference type="InterPro" id="IPR043131">
    <property type="entry name" value="BCAT-like_N"/>
</dbReference>
<name>A0A2M6VZT8_9BACT</name>
<reference evidence="2" key="1">
    <citation type="submission" date="2017-09" db="EMBL/GenBank/DDBJ databases">
        <title>Depth-based differentiation of microbial function through sediment-hosted aquifers and enrichment of novel symbionts in the deep terrestrial subsurface.</title>
        <authorList>
            <person name="Probst A.J."/>
            <person name="Ladd B."/>
            <person name="Jarett J.K."/>
            <person name="Geller-Mcgrath D.E."/>
            <person name="Sieber C.M.K."/>
            <person name="Emerson J.B."/>
            <person name="Anantharaman K."/>
            <person name="Thomas B.C."/>
            <person name="Malmstrom R."/>
            <person name="Stieglmeier M."/>
            <person name="Klingl A."/>
            <person name="Woyke T."/>
            <person name="Ryan C.M."/>
            <person name="Banfield J.F."/>
        </authorList>
    </citation>
    <scope>NUCLEOTIDE SEQUENCE [LARGE SCALE GENOMIC DNA]</scope>
</reference>
<proteinExistence type="predicted"/>
<evidence type="ECO:0000313" key="2">
    <source>
        <dbReference type="Proteomes" id="UP000229362"/>
    </source>
</evidence>
<protein>
    <recommendedName>
        <fullName evidence="3">Branched-chain amino acid aminotransferase</fullName>
    </recommendedName>
</protein>
<dbReference type="Gene3D" id="3.30.470.10">
    <property type="match status" value="1"/>
</dbReference>
<evidence type="ECO:0008006" key="3">
    <source>
        <dbReference type="Google" id="ProtNLM"/>
    </source>
</evidence>
<comment type="caution">
    <text evidence="1">The sequence shown here is derived from an EMBL/GenBank/DDBJ whole genome shotgun (WGS) entry which is preliminary data.</text>
</comment>
<organism evidence="1 2">
    <name type="scientific">Candidatus Magasanikbacteria bacterium CG10_big_fil_rev_8_21_14_0_10_43_6</name>
    <dbReference type="NCBI Taxonomy" id="1974650"/>
    <lineage>
        <taxon>Bacteria</taxon>
        <taxon>Candidatus Magasanikiibacteriota</taxon>
    </lineage>
</organism>
<evidence type="ECO:0000313" key="1">
    <source>
        <dbReference type="EMBL" id="PIT86073.1"/>
    </source>
</evidence>
<sequence length="323" mass="35363">MNIRVESTNGEVLPVGEGAVYAAASAGAHYGPNAFTRMRARVAQDGAMRIFALHRHLERTARGAALFHQGDELEGHVAQWPEWIYAAVREYLSRGGNGSLCYIHLGVGAFTGQAAMLQKGGGLVTYISVDEQPPLYGEGIYAVTEGDWPRPWGPLSHLKFGGPYAELMFLKERARQWAAKHQVSVPHNYRVEALLYDRYDRDVLSEFGCANAGWISRNGAAVLFSNKDRFVGITEQAIRMLVCQHTGMEVAGGNAIGLTQRVLLSGSPFAMGTAAYGPVPVVWLDGVDITPVSELEQLHELYFRLWDGELPESDAWTTVVPGC</sequence>